<keyword evidence="1" id="KW-0677">Repeat</keyword>
<dbReference type="NCBIfam" id="TIGR03696">
    <property type="entry name" value="Rhs_assc_core"/>
    <property type="match status" value="1"/>
</dbReference>
<protein>
    <recommendedName>
        <fullName evidence="2">Teneurin-like YD-shell domain-containing protein</fullName>
    </recommendedName>
</protein>
<dbReference type="AlphaFoldDB" id="A0A2N9XZ58"/>
<evidence type="ECO:0000313" key="4">
    <source>
        <dbReference type="Proteomes" id="UP000229434"/>
    </source>
</evidence>
<dbReference type="EMBL" id="MEIS01000091">
    <property type="protein sequence ID" value="PIT56283.1"/>
    <property type="molecule type" value="Genomic_DNA"/>
</dbReference>
<dbReference type="InterPro" id="IPR032871">
    <property type="entry name" value="AHH_dom_containing"/>
</dbReference>
<dbReference type="InterPro" id="IPR056823">
    <property type="entry name" value="TEN-like_YD-shell"/>
</dbReference>
<dbReference type="Pfam" id="PF25023">
    <property type="entry name" value="TEN_YD-shell"/>
    <property type="match status" value="1"/>
</dbReference>
<reference evidence="3" key="1">
    <citation type="journal article" date="2017" name="MBio">
        <title>Type VI secretion-mediated competition in the bee gut microbiome.</title>
        <authorList>
            <person name="Steele M.I."/>
            <person name="Kwong W.K."/>
            <person name="Powell J.E."/>
            <person name="Whiteley M."/>
            <person name="Moran N.A."/>
        </authorList>
    </citation>
    <scope>NUCLEOTIDE SEQUENCE [LARGE SCALE GENOMIC DNA]</scope>
    <source>
        <strain evidence="3">Nev3CBA3</strain>
    </source>
</reference>
<name>A0A2N9XZ58_9NEIS</name>
<dbReference type="Pfam" id="PF14412">
    <property type="entry name" value="AHH"/>
    <property type="match status" value="1"/>
</dbReference>
<sequence length="372" mass="43689">MLDHRRPIELDPSNQNVIRCNQLLNFREHHYSYDEHGRTQTKQSIGATQHYHYDAEYRLSEVRIEQLNRSQRYGYVYDALGRRIEKHQIDRDGQPYNRTRFLWDGLRMIQETGPNHPTSLYIYTDHNSYEPLARIDTDGNHEQHIRYFHTDLNGCPEELTDENGKILWECSFQLWGKRIHEIEHEPIEQNLRYQGQYLDRETGLHYNTFRYYDPDIGRFTQPDPIGLLGGFNLYQYAPNGLTWIDPWGLSCGSDAAKLRKNMKSLGKIEPRYKNSAHHIIMSNSKNDKMQKLRQKMKSLGFDINSADNGVFLPTSTKVKTNANTQAVAHSKVHTKEYTNNVFNRLKDIDNAADFKKELNKIANELSNGTFKY</sequence>
<dbReference type="Proteomes" id="UP000229434">
    <property type="component" value="Unassembled WGS sequence"/>
</dbReference>
<dbReference type="RefSeq" id="WP_100137153.1">
    <property type="nucleotide sequence ID" value="NZ_MEIS01000091.1"/>
</dbReference>
<evidence type="ECO:0000313" key="3">
    <source>
        <dbReference type="EMBL" id="PIT56283.1"/>
    </source>
</evidence>
<dbReference type="PANTHER" id="PTHR32305:SF15">
    <property type="entry name" value="PROTEIN RHSA-RELATED"/>
    <property type="match status" value="1"/>
</dbReference>
<dbReference type="InterPro" id="IPR050708">
    <property type="entry name" value="T6SS_VgrG/RHS"/>
</dbReference>
<evidence type="ECO:0000259" key="2">
    <source>
        <dbReference type="Pfam" id="PF25023"/>
    </source>
</evidence>
<organism evidence="3 4">
    <name type="scientific">Snodgrassella alvi</name>
    <dbReference type="NCBI Taxonomy" id="1196083"/>
    <lineage>
        <taxon>Bacteria</taxon>
        <taxon>Pseudomonadati</taxon>
        <taxon>Pseudomonadota</taxon>
        <taxon>Betaproteobacteria</taxon>
        <taxon>Neisseriales</taxon>
        <taxon>Neisseriaceae</taxon>
        <taxon>Snodgrassella</taxon>
    </lineage>
</organism>
<evidence type="ECO:0000256" key="1">
    <source>
        <dbReference type="ARBA" id="ARBA00022737"/>
    </source>
</evidence>
<dbReference type="PRINTS" id="PR00394">
    <property type="entry name" value="RHSPROTEIN"/>
</dbReference>
<feature type="domain" description="Teneurin-like YD-shell" evidence="2">
    <location>
        <begin position="20"/>
        <end position="223"/>
    </location>
</feature>
<dbReference type="PANTHER" id="PTHR32305">
    <property type="match status" value="1"/>
</dbReference>
<gene>
    <name evidence="3" type="ORF">BHC49_04780</name>
</gene>
<dbReference type="InterPro" id="IPR022385">
    <property type="entry name" value="Rhs_assc_core"/>
</dbReference>
<accession>A0A2N9XZ58</accession>
<dbReference type="Gene3D" id="2.180.10.10">
    <property type="entry name" value="RHS repeat-associated core"/>
    <property type="match status" value="1"/>
</dbReference>
<proteinExistence type="predicted"/>
<comment type="caution">
    <text evidence="3">The sequence shown here is derived from an EMBL/GenBank/DDBJ whole genome shotgun (WGS) entry which is preliminary data.</text>
</comment>